<reference evidence="3 4" key="1">
    <citation type="journal article" date="2009" name="Nature">
        <title>Evolution of pathogenicity and sexual reproduction in eight Candida genomes.</title>
        <authorList>
            <person name="Butler G."/>
            <person name="Rasmussen M.D."/>
            <person name="Lin M.F."/>
            <person name="Santos M.A."/>
            <person name="Sakthikumar S."/>
            <person name="Munro C.A."/>
            <person name="Rheinbay E."/>
            <person name="Grabherr M."/>
            <person name="Forche A."/>
            <person name="Reedy J.L."/>
            <person name="Agrafioti I."/>
            <person name="Arnaud M.B."/>
            <person name="Bates S."/>
            <person name="Brown A.J."/>
            <person name="Brunke S."/>
            <person name="Costanzo M.C."/>
            <person name="Fitzpatrick D.A."/>
            <person name="de Groot P.W."/>
            <person name="Harris D."/>
            <person name="Hoyer L.L."/>
            <person name="Hube B."/>
            <person name="Klis F.M."/>
            <person name="Kodira C."/>
            <person name="Lennard N."/>
            <person name="Logue M.E."/>
            <person name="Martin R."/>
            <person name="Neiman A.M."/>
            <person name="Nikolaou E."/>
            <person name="Quail M.A."/>
            <person name="Quinn J."/>
            <person name="Santos M.C."/>
            <person name="Schmitzberger F.F."/>
            <person name="Sherlock G."/>
            <person name="Shah P."/>
            <person name="Silverstein K.A."/>
            <person name="Skrzypek M.S."/>
            <person name="Soll D."/>
            <person name="Staggs R."/>
            <person name="Stansfield I."/>
            <person name="Stumpf M.P."/>
            <person name="Sudbery P.E."/>
            <person name="Srikantha T."/>
            <person name="Zeng Q."/>
            <person name="Berman J."/>
            <person name="Berriman M."/>
            <person name="Heitman J."/>
            <person name="Gow N.A."/>
            <person name="Lorenz M.C."/>
            <person name="Birren B.W."/>
            <person name="Kellis M."/>
            <person name="Cuomo C.A."/>
        </authorList>
    </citation>
    <scope>NUCLEOTIDE SEQUENCE [LARGE SCALE GENOMIC DNA]</scope>
    <source>
        <strain evidence="4">ATCC 11503 / BCRC 21390 / CBS 2605 / JCM 1781 / NBRC 1676 / NRRL YB-4239</strain>
    </source>
</reference>
<dbReference type="Pfam" id="PF00173">
    <property type="entry name" value="Cyt-b5"/>
    <property type="match status" value="1"/>
</dbReference>
<dbReference type="GO" id="GO:0016020">
    <property type="term" value="C:membrane"/>
    <property type="evidence" value="ECO:0007669"/>
    <property type="project" value="TreeGrafter"/>
</dbReference>
<dbReference type="GeneID" id="5233948"/>
<dbReference type="GO" id="GO:0012505">
    <property type="term" value="C:endomembrane system"/>
    <property type="evidence" value="ECO:0007669"/>
    <property type="project" value="TreeGrafter"/>
</dbReference>
<keyword evidence="4" id="KW-1185">Reference proteome</keyword>
<dbReference type="EMBL" id="CH981525">
    <property type="protein sequence ID" value="EDK43766.1"/>
    <property type="molecule type" value="Genomic_DNA"/>
</dbReference>
<dbReference type="KEGG" id="lel:PVL30_001916"/>
<protein>
    <recommendedName>
        <fullName evidence="2">Cytochrome b5 heme-binding domain-containing protein</fullName>
    </recommendedName>
</protein>
<dbReference type="OMA" id="RYKIVGL"/>
<dbReference type="SUPFAM" id="SSF55856">
    <property type="entry name" value="Cytochrome b5-like heme/steroid binding domain"/>
    <property type="match status" value="1"/>
</dbReference>
<dbReference type="SMART" id="SM01117">
    <property type="entry name" value="Cyt-b5"/>
    <property type="match status" value="1"/>
</dbReference>
<sequence>MFGDKSKEPTEIYLQNERIDRDKLPKFTRAQLLSYNGTTKKELYVAIRGNIFDVTENTKSYGPGKAYNKLVGKDSSRLLGLNKLQLKDTDGNPENSWDISGLDEKQLKIVDDWIEFFKMRYPIVGIVSDE</sequence>
<dbReference type="InParanoid" id="A5DX58"/>
<dbReference type="InterPro" id="IPR001199">
    <property type="entry name" value="Cyt_B5-like_heme/steroid-bd"/>
</dbReference>
<dbReference type="AlphaFoldDB" id="A5DX58"/>
<name>A5DX58_LODEL</name>
<evidence type="ECO:0000256" key="1">
    <source>
        <dbReference type="ARBA" id="ARBA00038357"/>
    </source>
</evidence>
<comment type="similarity">
    <text evidence="1">Belongs to the cytochrome b5 family. MAPR subfamily.</text>
</comment>
<dbReference type="VEuPathDB" id="FungiDB:LELG_01945"/>
<organism evidence="3 4">
    <name type="scientific">Lodderomyces elongisporus (strain ATCC 11503 / CBS 2605 / JCM 1781 / NBRC 1676 / NRRL YB-4239)</name>
    <name type="common">Yeast</name>
    <name type="synonym">Saccharomyces elongisporus</name>
    <dbReference type="NCBI Taxonomy" id="379508"/>
    <lineage>
        <taxon>Eukaryota</taxon>
        <taxon>Fungi</taxon>
        <taxon>Dikarya</taxon>
        <taxon>Ascomycota</taxon>
        <taxon>Saccharomycotina</taxon>
        <taxon>Pichiomycetes</taxon>
        <taxon>Debaryomycetaceae</taxon>
        <taxon>Candida/Lodderomyces clade</taxon>
        <taxon>Lodderomyces</taxon>
    </lineage>
</organism>
<dbReference type="HOGENOM" id="CLU_042860_3_0_1"/>
<proteinExistence type="inferred from homology"/>
<accession>A5DX58</accession>
<dbReference type="InterPro" id="IPR036400">
    <property type="entry name" value="Cyt_B5-like_heme/steroid_sf"/>
</dbReference>
<dbReference type="STRING" id="379508.A5DX58"/>
<dbReference type="Gene3D" id="3.10.120.10">
    <property type="entry name" value="Cytochrome b5-like heme/steroid binding domain"/>
    <property type="match status" value="1"/>
</dbReference>
<evidence type="ECO:0000313" key="3">
    <source>
        <dbReference type="EMBL" id="EDK43766.1"/>
    </source>
</evidence>
<gene>
    <name evidence="3" type="ORF">LELG_01945</name>
</gene>
<dbReference type="eggNOG" id="KOG1110">
    <property type="taxonomic scope" value="Eukaryota"/>
</dbReference>
<dbReference type="InterPro" id="IPR050577">
    <property type="entry name" value="MAPR/NEUFC/NENF-like"/>
</dbReference>
<dbReference type="PANTHER" id="PTHR10281">
    <property type="entry name" value="MEMBRANE-ASSOCIATED PROGESTERONE RECEPTOR COMPONENT-RELATED"/>
    <property type="match status" value="1"/>
</dbReference>
<dbReference type="OrthoDB" id="899at2759"/>
<dbReference type="PANTHER" id="PTHR10281:SF76">
    <property type="entry name" value="CALCUTTA CUP-RELATED"/>
    <property type="match status" value="1"/>
</dbReference>
<feature type="domain" description="Cytochrome b5 heme-binding" evidence="2">
    <location>
        <begin position="27"/>
        <end position="128"/>
    </location>
</feature>
<evidence type="ECO:0000259" key="2">
    <source>
        <dbReference type="SMART" id="SM01117"/>
    </source>
</evidence>
<dbReference type="Proteomes" id="UP000001996">
    <property type="component" value="Unassembled WGS sequence"/>
</dbReference>
<evidence type="ECO:0000313" key="4">
    <source>
        <dbReference type="Proteomes" id="UP000001996"/>
    </source>
</evidence>